<reference evidence="1" key="1">
    <citation type="submission" date="2014-11" db="EMBL/GenBank/DDBJ databases">
        <authorList>
            <person name="Amaro Gonzalez C."/>
        </authorList>
    </citation>
    <scope>NUCLEOTIDE SEQUENCE</scope>
</reference>
<protein>
    <submittedName>
        <fullName evidence="1">Uncharacterized protein</fullName>
    </submittedName>
</protein>
<name>A0A0E9QCW4_ANGAN</name>
<proteinExistence type="predicted"/>
<reference evidence="1" key="2">
    <citation type="journal article" date="2015" name="Fish Shellfish Immunol.">
        <title>Early steps in the European eel (Anguilla anguilla)-Vibrio vulnificus interaction in the gills: Role of the RtxA13 toxin.</title>
        <authorList>
            <person name="Callol A."/>
            <person name="Pajuelo D."/>
            <person name="Ebbesson L."/>
            <person name="Teles M."/>
            <person name="MacKenzie S."/>
            <person name="Amaro C."/>
        </authorList>
    </citation>
    <scope>NUCLEOTIDE SEQUENCE</scope>
</reference>
<evidence type="ECO:0000313" key="1">
    <source>
        <dbReference type="EMBL" id="JAH14634.1"/>
    </source>
</evidence>
<sequence>MTALWSSEEVAGLPLFYCRSKILAAEMGHRICLL</sequence>
<dbReference type="AlphaFoldDB" id="A0A0E9QCW4"/>
<organism evidence="1">
    <name type="scientific">Anguilla anguilla</name>
    <name type="common">European freshwater eel</name>
    <name type="synonym">Muraena anguilla</name>
    <dbReference type="NCBI Taxonomy" id="7936"/>
    <lineage>
        <taxon>Eukaryota</taxon>
        <taxon>Metazoa</taxon>
        <taxon>Chordata</taxon>
        <taxon>Craniata</taxon>
        <taxon>Vertebrata</taxon>
        <taxon>Euteleostomi</taxon>
        <taxon>Actinopterygii</taxon>
        <taxon>Neopterygii</taxon>
        <taxon>Teleostei</taxon>
        <taxon>Anguilliformes</taxon>
        <taxon>Anguillidae</taxon>
        <taxon>Anguilla</taxon>
    </lineage>
</organism>
<dbReference type="EMBL" id="GBXM01093943">
    <property type="protein sequence ID" value="JAH14634.1"/>
    <property type="molecule type" value="Transcribed_RNA"/>
</dbReference>
<accession>A0A0E9QCW4</accession>